<evidence type="ECO:0000313" key="7">
    <source>
        <dbReference type="EMBL" id="KAE9248705.1"/>
    </source>
</evidence>
<keyword evidence="1" id="KW-0732">Signal</keyword>
<protein>
    <recommendedName>
        <fullName evidence="16">RxLR effector protein</fullName>
    </recommendedName>
</protein>
<evidence type="ECO:0000313" key="5">
    <source>
        <dbReference type="EMBL" id="KAE9149867.1"/>
    </source>
</evidence>
<sequence length="83" mass="8906">MPLGTILSTVMTVTMAIAPLHTTLSTASTECAGQSPYDTTSGGRYIRPKTRLDTTYTALLSSRSQSHVTVRGPTCMSHCMEKP</sequence>
<evidence type="ECO:0000313" key="8">
    <source>
        <dbReference type="EMBL" id="KAE9322574.1"/>
    </source>
</evidence>
<dbReference type="EMBL" id="QXGD01000187">
    <property type="protein sequence ID" value="KAE9248705.1"/>
    <property type="molecule type" value="Genomic_DNA"/>
</dbReference>
<dbReference type="EMBL" id="QXFZ01000237">
    <property type="protein sequence ID" value="KAE9125322.1"/>
    <property type="molecule type" value="Genomic_DNA"/>
</dbReference>
<gene>
    <name evidence="8" type="ORF">PF001_g4332</name>
    <name evidence="7" type="ORF">PF002_g5663</name>
    <name evidence="6" type="ORF">PF005_g6515</name>
    <name evidence="5" type="ORF">PF006_g5690</name>
    <name evidence="4" type="ORF">PF007_g6391</name>
    <name evidence="2" type="ORF">PF009_g726</name>
    <name evidence="3" type="ORF">PF011_g5613</name>
</gene>
<evidence type="ECO:0000313" key="15">
    <source>
        <dbReference type="Proteomes" id="UP000460718"/>
    </source>
</evidence>
<evidence type="ECO:0000256" key="1">
    <source>
        <dbReference type="SAM" id="SignalP"/>
    </source>
</evidence>
<dbReference type="Proteomes" id="UP000437068">
    <property type="component" value="Unassembled WGS sequence"/>
</dbReference>
<dbReference type="Proteomes" id="UP000440732">
    <property type="component" value="Unassembled WGS sequence"/>
</dbReference>
<evidence type="ECO:0000313" key="14">
    <source>
        <dbReference type="Proteomes" id="UP000441208"/>
    </source>
</evidence>
<evidence type="ECO:0000313" key="11">
    <source>
        <dbReference type="Proteomes" id="UP000437068"/>
    </source>
</evidence>
<proteinExistence type="predicted"/>
<evidence type="ECO:0000313" key="9">
    <source>
        <dbReference type="Proteomes" id="UP000429523"/>
    </source>
</evidence>
<evidence type="ECO:0000313" key="2">
    <source>
        <dbReference type="EMBL" id="KAE8949753.1"/>
    </source>
</evidence>
<comment type="caution">
    <text evidence="8">The sequence shown here is derived from an EMBL/GenBank/DDBJ whole genome shotgun (WGS) entry which is preliminary data.</text>
</comment>
<feature type="signal peptide" evidence="1">
    <location>
        <begin position="1"/>
        <end position="16"/>
    </location>
</feature>
<dbReference type="AlphaFoldDB" id="A0A6A4EGD3"/>
<dbReference type="Proteomes" id="UP000440367">
    <property type="component" value="Unassembled WGS sequence"/>
</dbReference>
<dbReference type="EMBL" id="QXGF01000015">
    <property type="protein sequence ID" value="KAE8949753.1"/>
    <property type="molecule type" value="Genomic_DNA"/>
</dbReference>
<organism evidence="8 11">
    <name type="scientific">Phytophthora fragariae</name>
    <dbReference type="NCBI Taxonomy" id="53985"/>
    <lineage>
        <taxon>Eukaryota</taxon>
        <taxon>Sar</taxon>
        <taxon>Stramenopiles</taxon>
        <taxon>Oomycota</taxon>
        <taxon>Peronosporomycetes</taxon>
        <taxon>Peronosporales</taxon>
        <taxon>Peronosporaceae</taxon>
        <taxon>Phytophthora</taxon>
    </lineage>
</organism>
<dbReference type="EMBL" id="QXGA01000218">
    <property type="protein sequence ID" value="KAE9149867.1"/>
    <property type="molecule type" value="Genomic_DNA"/>
</dbReference>
<name>A0A6A4EGD3_9STRA</name>
<evidence type="ECO:0000313" key="3">
    <source>
        <dbReference type="EMBL" id="KAE9019976.1"/>
    </source>
</evidence>
<dbReference type="Proteomes" id="UP000429523">
    <property type="component" value="Unassembled WGS sequence"/>
</dbReference>
<dbReference type="EMBL" id="QXGE01000149">
    <property type="protein sequence ID" value="KAE9322574.1"/>
    <property type="molecule type" value="Genomic_DNA"/>
</dbReference>
<feature type="chain" id="PRO_5036167502" description="RxLR effector protein" evidence="1">
    <location>
        <begin position="17"/>
        <end position="83"/>
    </location>
</feature>
<evidence type="ECO:0000313" key="12">
    <source>
        <dbReference type="Proteomes" id="UP000440367"/>
    </source>
</evidence>
<dbReference type="EMBL" id="QXFW01000223">
    <property type="protein sequence ID" value="KAE9019976.1"/>
    <property type="molecule type" value="Genomic_DNA"/>
</dbReference>
<evidence type="ECO:0000313" key="4">
    <source>
        <dbReference type="EMBL" id="KAE9125322.1"/>
    </source>
</evidence>
<dbReference type="Proteomes" id="UP000460718">
    <property type="component" value="Unassembled WGS sequence"/>
</dbReference>
<evidence type="ECO:0000313" key="10">
    <source>
        <dbReference type="Proteomes" id="UP000433483"/>
    </source>
</evidence>
<accession>A0A6A4EGD3</accession>
<keyword evidence="10" id="KW-1185">Reference proteome</keyword>
<evidence type="ECO:0000313" key="13">
    <source>
        <dbReference type="Proteomes" id="UP000440732"/>
    </source>
</evidence>
<reference evidence="9 10" key="1">
    <citation type="submission" date="2018-08" db="EMBL/GenBank/DDBJ databases">
        <title>Genomic investigation of the strawberry pathogen Phytophthora fragariae indicates pathogenicity is determined by transcriptional variation in three key races.</title>
        <authorList>
            <person name="Adams T.M."/>
            <person name="Armitage A.D."/>
            <person name="Sobczyk M.K."/>
            <person name="Bates H.J."/>
            <person name="Dunwell J.M."/>
            <person name="Nellist C.F."/>
            <person name="Harrison R.J."/>
        </authorList>
    </citation>
    <scope>NUCLEOTIDE SEQUENCE [LARGE SCALE GENOMIC DNA]</scope>
    <source>
        <strain evidence="8 11">A4</strain>
        <strain evidence="7 12">BC-1</strain>
        <strain evidence="6 10">NOV-27</strain>
        <strain evidence="5 13">NOV-5</strain>
        <strain evidence="4 14">NOV-71</strain>
        <strain evidence="2 9">NOV-9</strain>
        <strain evidence="3 15">SCRP245</strain>
    </source>
</reference>
<evidence type="ECO:0008006" key="16">
    <source>
        <dbReference type="Google" id="ProtNLM"/>
    </source>
</evidence>
<dbReference type="EMBL" id="QXGB01000244">
    <property type="protein sequence ID" value="KAE9222884.1"/>
    <property type="molecule type" value="Genomic_DNA"/>
</dbReference>
<dbReference type="Proteomes" id="UP000433483">
    <property type="component" value="Unassembled WGS sequence"/>
</dbReference>
<evidence type="ECO:0000313" key="6">
    <source>
        <dbReference type="EMBL" id="KAE9222884.1"/>
    </source>
</evidence>
<dbReference type="Proteomes" id="UP000441208">
    <property type="component" value="Unassembled WGS sequence"/>
</dbReference>